<dbReference type="STRING" id="862515.HMPREF0658_1014"/>
<protein>
    <recommendedName>
        <fullName evidence="3">Cell division protein ZapA</fullName>
    </recommendedName>
</protein>
<evidence type="ECO:0000313" key="2">
    <source>
        <dbReference type="Proteomes" id="UP000004394"/>
    </source>
</evidence>
<dbReference type="AlphaFoldDB" id="E0NS63"/>
<evidence type="ECO:0008006" key="3">
    <source>
        <dbReference type="Google" id="ProtNLM"/>
    </source>
</evidence>
<dbReference type="RefSeq" id="WP_006948958.1">
    <property type="nucleotide sequence ID" value="NZ_BAJI01000011.1"/>
</dbReference>
<dbReference type="OrthoDB" id="1079858at2"/>
<dbReference type="HOGENOM" id="CLU_164748_0_0_10"/>
<name>E0NS63_9BACT</name>
<sequence>MAGINNEKLNITLHIYDEDIQVTIPREDEELYRNAAKLITSTISSYAEVYRGRKGEKIIHYMALIDIALRYAREAKRNDMTPVNELLGKLTSEIEKALDDRE</sequence>
<dbReference type="BioCyc" id="PMAR862515-HMP:GMOO-1030-MONOMER"/>
<dbReference type="SUPFAM" id="SSF102829">
    <property type="entry name" value="Cell division protein ZapA-like"/>
    <property type="match status" value="1"/>
</dbReference>
<dbReference type="Proteomes" id="UP000004394">
    <property type="component" value="Unassembled WGS sequence"/>
</dbReference>
<dbReference type="Pfam" id="PF05164">
    <property type="entry name" value="ZapA"/>
    <property type="match status" value="1"/>
</dbReference>
<gene>
    <name evidence="1" type="ORF">HMPREF0658_1014</name>
</gene>
<dbReference type="InterPro" id="IPR036192">
    <property type="entry name" value="Cell_div_ZapA-like_sf"/>
</dbReference>
<comment type="caution">
    <text evidence="1">The sequence shown here is derived from an EMBL/GenBank/DDBJ whole genome shotgun (WGS) entry which is preliminary data.</text>
</comment>
<dbReference type="EMBL" id="AEEI01000034">
    <property type="protein sequence ID" value="EFM02026.1"/>
    <property type="molecule type" value="Genomic_DNA"/>
</dbReference>
<accession>E0NS63</accession>
<dbReference type="InterPro" id="IPR007838">
    <property type="entry name" value="Cell_div_ZapA-like"/>
</dbReference>
<dbReference type="eggNOG" id="ENOG5033HMZ">
    <property type="taxonomic scope" value="Bacteria"/>
</dbReference>
<keyword evidence="2" id="KW-1185">Reference proteome</keyword>
<proteinExistence type="predicted"/>
<evidence type="ECO:0000313" key="1">
    <source>
        <dbReference type="EMBL" id="EFM02026.1"/>
    </source>
</evidence>
<reference evidence="1" key="1">
    <citation type="submission" date="2010-07" db="EMBL/GenBank/DDBJ databases">
        <authorList>
            <person name="Muzny D."/>
            <person name="Qin X."/>
            <person name="Deng J."/>
            <person name="Jiang H."/>
            <person name="Liu Y."/>
            <person name="Qu J."/>
            <person name="Song X.-Z."/>
            <person name="Zhang L."/>
            <person name="Thornton R."/>
            <person name="Coyle M."/>
            <person name="Francisco L."/>
            <person name="Jackson L."/>
            <person name="Javaid M."/>
            <person name="Korchina V."/>
            <person name="Kovar C."/>
            <person name="Mata R."/>
            <person name="Mathew T."/>
            <person name="Ngo R."/>
            <person name="Nguyen L."/>
            <person name="Nguyen N."/>
            <person name="Okwuonu G."/>
            <person name="Ongeri F."/>
            <person name="Pham C."/>
            <person name="Simmons D."/>
            <person name="Wilczek-Boney K."/>
            <person name="Hale W."/>
            <person name="Jakkamsetti A."/>
            <person name="Pham P."/>
            <person name="Ruth R."/>
            <person name="San Lucas F."/>
            <person name="Warren J."/>
            <person name="Zhang J."/>
            <person name="Zhao Z."/>
            <person name="Zhou C."/>
            <person name="Zhu D."/>
            <person name="Lee S."/>
            <person name="Bess C."/>
            <person name="Blankenburg K."/>
            <person name="Forbes L."/>
            <person name="Fu Q."/>
            <person name="Gubbala S."/>
            <person name="Hirani K."/>
            <person name="Jayaseelan J.C."/>
            <person name="Lara F."/>
            <person name="Munidasa M."/>
            <person name="Palculict T."/>
            <person name="Patil S."/>
            <person name="Pu L.-L."/>
            <person name="Saada N."/>
            <person name="Tang L."/>
            <person name="Weissenberger G."/>
            <person name="Zhu Y."/>
            <person name="Hemphill L."/>
            <person name="Shang Y."/>
            <person name="Youmans B."/>
            <person name="Ayvaz T."/>
            <person name="Ross M."/>
            <person name="Santibanez J."/>
            <person name="Aqrawi P."/>
            <person name="Gross S."/>
            <person name="Joshi V."/>
            <person name="Fowler G."/>
            <person name="Nazareth L."/>
            <person name="Reid J."/>
            <person name="Worley K."/>
            <person name="Petrosino J."/>
            <person name="Highlander S."/>
            <person name="Gibbs R."/>
        </authorList>
    </citation>
    <scope>NUCLEOTIDE SEQUENCE [LARGE SCALE GENOMIC DNA]</scope>
    <source>
        <strain evidence="1">DSM 16973</strain>
    </source>
</reference>
<organism evidence="1 2">
    <name type="scientific">Hoylesella marshii DSM 16973 = JCM 13450</name>
    <dbReference type="NCBI Taxonomy" id="862515"/>
    <lineage>
        <taxon>Bacteria</taxon>
        <taxon>Pseudomonadati</taxon>
        <taxon>Bacteroidota</taxon>
        <taxon>Bacteroidia</taxon>
        <taxon>Bacteroidales</taxon>
        <taxon>Prevotellaceae</taxon>
        <taxon>Hoylesella</taxon>
    </lineage>
</organism>